<accession>A0A3N4LWN4</accession>
<dbReference type="AlphaFoldDB" id="A0A3N4LWN4"/>
<evidence type="ECO:0000259" key="2">
    <source>
        <dbReference type="PROSITE" id="PS50181"/>
    </source>
</evidence>
<name>A0A3N4LWN4_9PEZI</name>
<keyword evidence="4" id="KW-1185">Reference proteome</keyword>
<gene>
    <name evidence="3" type="ORF">L211DRAFT_836314</name>
</gene>
<evidence type="ECO:0000256" key="1">
    <source>
        <dbReference type="SAM" id="MobiDB-lite"/>
    </source>
</evidence>
<protein>
    <recommendedName>
        <fullName evidence="2">F-box domain-containing protein</fullName>
    </recommendedName>
</protein>
<proteinExistence type="predicted"/>
<sequence>MGQYWEMVAHERCETLGNWGKAGEFVRSELPDQIIHLLAVPVEDTGAPLCLSSSNESHCGDDEPGPAASHQSPTLTARLLQLPIEVVFLITAQLDLNSLYTLNCCCRILRSLLHAEVHARFRRTLAPWVNTPLMCAGEYIRSNPPGITTQVPKDFIPDPEALEDRDIPPKPYNQMTAYHLMLLKRPTNVVASSTTCLSPPTLNPTPVEEPRWPSPGYEPWRRILKIKKYFPPRRQWVLRNLTTMEYVYADVLTSKHGYGGGPDCPDAEHRWGFTFGTLIAVNTCWSDDSSASMSGWCPRGRWAGDCFDIVEEKRLLQDMKAGGGEWVDVSYRMWWEMVSLFEENRWDINEDSDEDSDEE</sequence>
<evidence type="ECO:0000313" key="4">
    <source>
        <dbReference type="Proteomes" id="UP000267821"/>
    </source>
</evidence>
<dbReference type="EMBL" id="ML121537">
    <property type="protein sequence ID" value="RPB25592.1"/>
    <property type="molecule type" value="Genomic_DNA"/>
</dbReference>
<dbReference type="PROSITE" id="PS50181">
    <property type="entry name" value="FBOX"/>
    <property type="match status" value="1"/>
</dbReference>
<dbReference type="OrthoDB" id="2588098at2759"/>
<dbReference type="InterPro" id="IPR001810">
    <property type="entry name" value="F-box_dom"/>
</dbReference>
<evidence type="ECO:0000313" key="3">
    <source>
        <dbReference type="EMBL" id="RPB25592.1"/>
    </source>
</evidence>
<feature type="domain" description="F-box" evidence="2">
    <location>
        <begin position="76"/>
        <end position="124"/>
    </location>
</feature>
<organism evidence="3 4">
    <name type="scientific">Terfezia boudieri ATCC MYA-4762</name>
    <dbReference type="NCBI Taxonomy" id="1051890"/>
    <lineage>
        <taxon>Eukaryota</taxon>
        <taxon>Fungi</taxon>
        <taxon>Dikarya</taxon>
        <taxon>Ascomycota</taxon>
        <taxon>Pezizomycotina</taxon>
        <taxon>Pezizomycetes</taxon>
        <taxon>Pezizales</taxon>
        <taxon>Pezizaceae</taxon>
        <taxon>Terfezia</taxon>
    </lineage>
</organism>
<dbReference type="Proteomes" id="UP000267821">
    <property type="component" value="Unassembled WGS sequence"/>
</dbReference>
<feature type="region of interest" description="Disordered" evidence="1">
    <location>
        <begin position="53"/>
        <end position="72"/>
    </location>
</feature>
<reference evidence="3 4" key="1">
    <citation type="journal article" date="2018" name="Nat. Ecol. Evol.">
        <title>Pezizomycetes genomes reveal the molecular basis of ectomycorrhizal truffle lifestyle.</title>
        <authorList>
            <person name="Murat C."/>
            <person name="Payen T."/>
            <person name="Noel B."/>
            <person name="Kuo A."/>
            <person name="Morin E."/>
            <person name="Chen J."/>
            <person name="Kohler A."/>
            <person name="Krizsan K."/>
            <person name="Balestrini R."/>
            <person name="Da Silva C."/>
            <person name="Montanini B."/>
            <person name="Hainaut M."/>
            <person name="Levati E."/>
            <person name="Barry K.W."/>
            <person name="Belfiori B."/>
            <person name="Cichocki N."/>
            <person name="Clum A."/>
            <person name="Dockter R.B."/>
            <person name="Fauchery L."/>
            <person name="Guy J."/>
            <person name="Iotti M."/>
            <person name="Le Tacon F."/>
            <person name="Lindquist E.A."/>
            <person name="Lipzen A."/>
            <person name="Malagnac F."/>
            <person name="Mello A."/>
            <person name="Molinier V."/>
            <person name="Miyauchi S."/>
            <person name="Poulain J."/>
            <person name="Riccioni C."/>
            <person name="Rubini A."/>
            <person name="Sitrit Y."/>
            <person name="Splivallo R."/>
            <person name="Traeger S."/>
            <person name="Wang M."/>
            <person name="Zifcakova L."/>
            <person name="Wipf D."/>
            <person name="Zambonelli A."/>
            <person name="Paolocci F."/>
            <person name="Nowrousian M."/>
            <person name="Ottonello S."/>
            <person name="Baldrian P."/>
            <person name="Spatafora J.W."/>
            <person name="Henrissat B."/>
            <person name="Nagy L.G."/>
            <person name="Aury J.M."/>
            <person name="Wincker P."/>
            <person name="Grigoriev I.V."/>
            <person name="Bonfante P."/>
            <person name="Martin F.M."/>
        </authorList>
    </citation>
    <scope>NUCLEOTIDE SEQUENCE [LARGE SCALE GENOMIC DNA]</scope>
    <source>
        <strain evidence="3 4">ATCC MYA-4762</strain>
    </source>
</reference>
<dbReference type="InParanoid" id="A0A3N4LWN4"/>